<evidence type="ECO:0000313" key="4">
    <source>
        <dbReference type="Proteomes" id="UP000316621"/>
    </source>
</evidence>
<evidence type="ECO:0000256" key="2">
    <source>
        <dbReference type="SAM" id="MobiDB-lite"/>
    </source>
</evidence>
<proteinExistence type="predicted"/>
<feature type="coiled-coil region" evidence="1">
    <location>
        <begin position="167"/>
        <end position="243"/>
    </location>
</feature>
<feature type="coiled-coil region" evidence="1">
    <location>
        <begin position="279"/>
        <end position="434"/>
    </location>
</feature>
<protein>
    <submittedName>
        <fullName evidence="3">Uncharacterized protein</fullName>
    </submittedName>
</protein>
<feature type="compositionally biased region" description="Polar residues" evidence="2">
    <location>
        <begin position="28"/>
        <end position="46"/>
    </location>
</feature>
<feature type="compositionally biased region" description="Basic and acidic residues" evidence="2">
    <location>
        <begin position="47"/>
        <end position="69"/>
    </location>
</feature>
<feature type="compositionally biased region" description="Basic and acidic residues" evidence="2">
    <location>
        <begin position="90"/>
        <end position="101"/>
    </location>
</feature>
<dbReference type="Gramene" id="RZC58503">
    <property type="protein sequence ID" value="RZC58503"/>
    <property type="gene ID" value="C5167_005818"/>
</dbReference>
<dbReference type="EMBL" id="CM010718">
    <property type="protein sequence ID" value="RZC58503.1"/>
    <property type="molecule type" value="Genomic_DNA"/>
</dbReference>
<sequence length="451" mass="48639">MSDLGKAKSPNHLFPVPDTSTITLAGEVSNNEMTSTSKAATLQGRTDNLKSSERLQKKRELTTDTEMKTPADVPVKKRWKPNGDGATDNETSKPKGVHEGDVTPLGELGEMLSTMESLMKRKPSMPIEETKWVDLPECSVEEKIAYVEAMSPAFPQLCYYSHHKQLSAKEQSKREETEALCNVAEREIEKLKERLVAAEKEVSAANTKVKQQEAKYLDLCQRNANLEAAKSAAETEALEAKQQAIELGSKTAKLEAVKSAAEVEAAKEKKQAIELGSKASKLEAAKSAAEFEAAKAKQQAIELGSNAAKLEAAKSAAKAEAAKAKKQADKSAAEAEAAEAPQQAIELGSKAAKLEAAKSAAEAEAAKAKQQAVELGLRVTELEAAKSAAETEAAEAKKQVVESQWRAATAEKKVIDAQQLVAKEREEREALKTTFDKSFKELQEFSTLLGG</sequence>
<feature type="region of interest" description="Disordered" evidence="2">
    <location>
        <begin position="28"/>
        <end position="104"/>
    </location>
</feature>
<organism evidence="3 4">
    <name type="scientific">Papaver somniferum</name>
    <name type="common">Opium poppy</name>
    <dbReference type="NCBI Taxonomy" id="3469"/>
    <lineage>
        <taxon>Eukaryota</taxon>
        <taxon>Viridiplantae</taxon>
        <taxon>Streptophyta</taxon>
        <taxon>Embryophyta</taxon>
        <taxon>Tracheophyta</taxon>
        <taxon>Spermatophyta</taxon>
        <taxon>Magnoliopsida</taxon>
        <taxon>Ranunculales</taxon>
        <taxon>Papaveraceae</taxon>
        <taxon>Papaveroideae</taxon>
        <taxon>Papaver</taxon>
    </lineage>
</organism>
<reference evidence="3 4" key="1">
    <citation type="journal article" date="2018" name="Science">
        <title>The opium poppy genome and morphinan production.</title>
        <authorList>
            <person name="Guo L."/>
            <person name="Winzer T."/>
            <person name="Yang X."/>
            <person name="Li Y."/>
            <person name="Ning Z."/>
            <person name="He Z."/>
            <person name="Teodor R."/>
            <person name="Lu Y."/>
            <person name="Bowser T.A."/>
            <person name="Graham I.A."/>
            <person name="Ye K."/>
        </authorList>
    </citation>
    <scope>NUCLEOTIDE SEQUENCE [LARGE SCALE GENOMIC DNA]</scope>
    <source>
        <strain evidence="4">cv. HN1</strain>
        <tissue evidence="3">Leaves</tissue>
    </source>
</reference>
<feature type="region of interest" description="Disordered" evidence="2">
    <location>
        <begin position="1"/>
        <end position="20"/>
    </location>
</feature>
<dbReference type="AlphaFoldDB" id="A0A4Y7JBL7"/>
<keyword evidence="4" id="KW-1185">Reference proteome</keyword>
<evidence type="ECO:0000313" key="3">
    <source>
        <dbReference type="EMBL" id="RZC58503.1"/>
    </source>
</evidence>
<gene>
    <name evidence="3" type="ORF">C5167_005818</name>
</gene>
<dbReference type="Proteomes" id="UP000316621">
    <property type="component" value="Chromosome 4"/>
</dbReference>
<accession>A0A4Y7JBL7</accession>
<name>A0A4Y7JBL7_PAPSO</name>
<evidence type="ECO:0000256" key="1">
    <source>
        <dbReference type="SAM" id="Coils"/>
    </source>
</evidence>
<keyword evidence="1" id="KW-0175">Coiled coil</keyword>